<protein>
    <recommendedName>
        <fullName evidence="4">CsbD-like domain-containing protein</fullName>
    </recommendedName>
</protein>
<reference evidence="2 3" key="1">
    <citation type="journal article" date="2025" name="Microbiol. Resour. Announc.">
        <title>Draft genome sequences for Neonectria magnoliae and Neonectria punicea, canker pathogens of Liriodendron tulipifera and Acer saccharum in West Virginia.</title>
        <authorList>
            <person name="Petronek H.M."/>
            <person name="Kasson M.T."/>
            <person name="Metheny A.M."/>
            <person name="Stauder C.M."/>
            <person name="Lovett B."/>
            <person name="Lynch S.C."/>
            <person name="Garnas J.R."/>
            <person name="Kasson L.R."/>
            <person name="Stajich J.E."/>
        </authorList>
    </citation>
    <scope>NUCLEOTIDE SEQUENCE [LARGE SCALE GENOMIC DNA]</scope>
    <source>
        <strain evidence="2 3">NRRL 64653</strain>
    </source>
</reference>
<dbReference type="Gene3D" id="1.20.120.20">
    <property type="entry name" value="Apolipoprotein"/>
    <property type="match status" value="1"/>
</dbReference>
<evidence type="ECO:0000313" key="3">
    <source>
        <dbReference type="Proteomes" id="UP001498476"/>
    </source>
</evidence>
<keyword evidence="3" id="KW-1185">Reference proteome</keyword>
<name>A0ABR1HNB6_9HYPO</name>
<evidence type="ECO:0000256" key="1">
    <source>
        <dbReference type="SAM" id="MobiDB-lite"/>
    </source>
</evidence>
<gene>
    <name evidence="2" type="ORF">QQX98_001513</name>
</gene>
<dbReference type="EMBL" id="JAZAVJ010000014">
    <property type="protein sequence ID" value="KAK7422725.1"/>
    <property type="molecule type" value="Genomic_DNA"/>
</dbReference>
<sequence>MSFLTESIVRRATIIPRITFTQAPRAFSTHFALNRTATEAVKDGVKTVDRVVSDKIVDGIDASSTVGSKLKEGVQEVTQGKTTGKAAEYRGEVKGKAQELKGEAKGAAEEAKGKVKGAAEEIKSKM</sequence>
<dbReference type="Proteomes" id="UP001498476">
    <property type="component" value="Unassembled WGS sequence"/>
</dbReference>
<accession>A0ABR1HNB6</accession>
<comment type="caution">
    <text evidence="2">The sequence shown here is derived from an EMBL/GenBank/DDBJ whole genome shotgun (WGS) entry which is preliminary data.</text>
</comment>
<proteinExistence type="predicted"/>
<evidence type="ECO:0000313" key="2">
    <source>
        <dbReference type="EMBL" id="KAK7422725.1"/>
    </source>
</evidence>
<feature type="region of interest" description="Disordered" evidence="1">
    <location>
        <begin position="96"/>
        <end position="126"/>
    </location>
</feature>
<evidence type="ECO:0008006" key="4">
    <source>
        <dbReference type="Google" id="ProtNLM"/>
    </source>
</evidence>
<organism evidence="2 3">
    <name type="scientific">Neonectria punicea</name>
    <dbReference type="NCBI Taxonomy" id="979145"/>
    <lineage>
        <taxon>Eukaryota</taxon>
        <taxon>Fungi</taxon>
        <taxon>Dikarya</taxon>
        <taxon>Ascomycota</taxon>
        <taxon>Pezizomycotina</taxon>
        <taxon>Sordariomycetes</taxon>
        <taxon>Hypocreomycetidae</taxon>
        <taxon>Hypocreales</taxon>
        <taxon>Nectriaceae</taxon>
        <taxon>Neonectria</taxon>
    </lineage>
</organism>